<dbReference type="eggNOG" id="COG1502">
    <property type="taxonomic scope" value="Bacteria"/>
</dbReference>
<organism evidence="3 5">
    <name type="scientific">Enterococcus raffinosus ATCC 49464</name>
    <dbReference type="NCBI Taxonomy" id="1158602"/>
    <lineage>
        <taxon>Bacteria</taxon>
        <taxon>Bacillati</taxon>
        <taxon>Bacillota</taxon>
        <taxon>Bacilli</taxon>
        <taxon>Lactobacillales</taxon>
        <taxon>Enterococcaceae</taxon>
        <taxon>Enterococcus</taxon>
    </lineage>
</organism>
<dbReference type="InterPro" id="IPR001736">
    <property type="entry name" value="PLipase_D/transphosphatidylase"/>
</dbReference>
<dbReference type="EMBL" id="AJAL01000001">
    <property type="protein sequence ID" value="EOH81849.1"/>
    <property type="molecule type" value="Genomic_DNA"/>
</dbReference>
<dbReference type="Proteomes" id="UP000013877">
    <property type="component" value="Unassembled WGS sequence"/>
</dbReference>
<dbReference type="PATRIC" id="fig|1158602.3.peg.86"/>
<evidence type="ECO:0000313" key="3">
    <source>
        <dbReference type="EMBL" id="EOH81849.1"/>
    </source>
</evidence>
<dbReference type="Proteomes" id="UP000014158">
    <property type="component" value="Unassembled WGS sequence"/>
</dbReference>
<evidence type="ECO:0000313" key="4">
    <source>
        <dbReference type="EMBL" id="EOT78314.1"/>
    </source>
</evidence>
<keyword evidence="1" id="KW-1133">Transmembrane helix</keyword>
<keyword evidence="1" id="KW-0812">Transmembrane</keyword>
<proteinExistence type="predicted"/>
<keyword evidence="6" id="KW-1185">Reference proteome</keyword>
<dbReference type="Pfam" id="PF13091">
    <property type="entry name" value="PLDc_2"/>
    <property type="match status" value="2"/>
</dbReference>
<gene>
    <name evidence="4" type="ORF">I590_01852</name>
    <name evidence="3" type="ORF">UAK_00084</name>
</gene>
<evidence type="ECO:0000259" key="2">
    <source>
        <dbReference type="PROSITE" id="PS50035"/>
    </source>
</evidence>
<dbReference type="GO" id="GO:0030572">
    <property type="term" value="F:phosphatidyltransferase activity"/>
    <property type="evidence" value="ECO:0007669"/>
    <property type="project" value="UniProtKB-ARBA"/>
</dbReference>
<sequence length="476" mass="54624">MGDHSMKFFSLFKKIVIFLLIYFIYFGLCVCVYNLHQINLVAKEAEKDKTEPLKALYAKKIQNESVCVTAKLDQALALRCQLIDSAQSTLYISQYAISDDDSGLIFVGKLLEAAKRGVKIKLLLNGLATEMSITSRIPFEIFRDEKNIEVKTVGGLNLLKPWEINNVLHDKLILADDNYFLSSGKNIGNRFMLKSEDYEATYDYDLIIKKDGPSSKNSLIAQGRKYFNKLWASRYNYNRSHSSRPFTGRALNNLTNEIRKANNRHEKVLRQEILSTLDFHRINTGLLLHNPVGTLVKKPLLWKQLVRYVEESEKAIIQSPYVIISDKMKHFKKKPLPKDLTLITNSAATSPNLFAYAGYLHQKEQLNKQMNIWEYQGDGSLHHKAILLNQTIGAVGSFNLDSRSAFLSSENMIFIDSPGFHDQLEKIMQEYQSESLQVKNLTTYKKNELKHRIVHPTKQKLLDLISKIIKPLDFLL</sequence>
<feature type="domain" description="PLD phosphodiesterase" evidence="2">
    <location>
        <begin position="164"/>
        <end position="191"/>
    </location>
</feature>
<evidence type="ECO:0000256" key="1">
    <source>
        <dbReference type="SAM" id="Phobius"/>
    </source>
</evidence>
<accession>R2S103</accession>
<comment type="caution">
    <text evidence="3">The sequence shown here is derived from an EMBL/GenBank/DDBJ whole genome shotgun (WGS) entry which is preliminary data.</text>
</comment>
<dbReference type="AlphaFoldDB" id="R2S103"/>
<reference evidence="4 6" key="2">
    <citation type="submission" date="2013-03" db="EMBL/GenBank/DDBJ databases">
        <title>The Genome Sequence of Enterococcus raffinosus ATCC_49464 (PacBio/Illumina hybrid assembly).</title>
        <authorList>
            <consortium name="The Broad Institute Genomics Platform"/>
            <consortium name="The Broad Institute Genome Sequencing Center for Infectious Disease"/>
            <person name="Earl A."/>
            <person name="Russ C."/>
            <person name="Gilmore M."/>
            <person name="Surin D."/>
            <person name="Walker B."/>
            <person name="Young S."/>
            <person name="Zeng Q."/>
            <person name="Gargeya S."/>
            <person name="Fitzgerald M."/>
            <person name="Haas B."/>
            <person name="Abouelleil A."/>
            <person name="Allen A.W."/>
            <person name="Alvarado L."/>
            <person name="Arachchi H.M."/>
            <person name="Berlin A.M."/>
            <person name="Chapman S.B."/>
            <person name="Gainer-Dewar J."/>
            <person name="Goldberg J."/>
            <person name="Griggs A."/>
            <person name="Gujja S."/>
            <person name="Hansen M."/>
            <person name="Howarth C."/>
            <person name="Imamovic A."/>
            <person name="Ireland A."/>
            <person name="Larimer J."/>
            <person name="McCowan C."/>
            <person name="Murphy C."/>
            <person name="Pearson M."/>
            <person name="Poon T.W."/>
            <person name="Priest M."/>
            <person name="Roberts A."/>
            <person name="Saif S."/>
            <person name="Shea T."/>
            <person name="Sisk P."/>
            <person name="Sykes S."/>
            <person name="Wortman J."/>
            <person name="Nusbaum C."/>
            <person name="Birren B."/>
        </authorList>
    </citation>
    <scope>NUCLEOTIDE SEQUENCE [LARGE SCALE GENOMIC DNA]</scope>
    <source>
        <strain evidence="4 6">ATCC 49464</strain>
    </source>
</reference>
<evidence type="ECO:0000313" key="6">
    <source>
        <dbReference type="Proteomes" id="UP000014158"/>
    </source>
</evidence>
<feature type="transmembrane region" description="Helical" evidence="1">
    <location>
        <begin position="15"/>
        <end position="35"/>
    </location>
</feature>
<dbReference type="HOGENOM" id="CLU_024860_0_0_9"/>
<dbReference type="Gene3D" id="3.30.870.10">
    <property type="entry name" value="Endonuclease Chain A"/>
    <property type="match status" value="2"/>
</dbReference>
<dbReference type="InterPro" id="IPR025202">
    <property type="entry name" value="PLD-like_dom"/>
</dbReference>
<dbReference type="SUPFAM" id="SSF56024">
    <property type="entry name" value="Phospholipase D/nuclease"/>
    <property type="match status" value="2"/>
</dbReference>
<keyword evidence="1" id="KW-0472">Membrane</keyword>
<dbReference type="SMART" id="SM00155">
    <property type="entry name" value="PLDc"/>
    <property type="match status" value="2"/>
</dbReference>
<dbReference type="PROSITE" id="PS50035">
    <property type="entry name" value="PLD"/>
    <property type="match status" value="2"/>
</dbReference>
<dbReference type="PANTHER" id="PTHR21248:SF12">
    <property type="entry name" value="CARDIOLIPIN SYNTHASE C"/>
    <property type="match status" value="1"/>
</dbReference>
<dbReference type="PANTHER" id="PTHR21248">
    <property type="entry name" value="CARDIOLIPIN SYNTHASE"/>
    <property type="match status" value="1"/>
</dbReference>
<reference evidence="3 5" key="1">
    <citation type="submission" date="2013-02" db="EMBL/GenBank/DDBJ databases">
        <title>The Genome Sequence of Enterococcus raffinosus ATCC_49464.</title>
        <authorList>
            <consortium name="The Broad Institute Genome Sequencing Platform"/>
            <consortium name="The Broad Institute Genome Sequencing Center for Infectious Disease"/>
            <person name="Earl A.M."/>
            <person name="Gilmore M.S."/>
            <person name="Lebreton F."/>
            <person name="Walker B."/>
            <person name="Young S.K."/>
            <person name="Zeng Q."/>
            <person name="Gargeya S."/>
            <person name="Fitzgerald M."/>
            <person name="Haas B."/>
            <person name="Abouelleil A."/>
            <person name="Alvarado L."/>
            <person name="Arachchi H.M."/>
            <person name="Berlin A.M."/>
            <person name="Chapman S.B."/>
            <person name="Dewar J."/>
            <person name="Goldberg J."/>
            <person name="Griggs A."/>
            <person name="Gujja S."/>
            <person name="Hansen M."/>
            <person name="Howarth C."/>
            <person name="Imamovic A."/>
            <person name="Larimer J."/>
            <person name="McCowan C."/>
            <person name="Murphy C."/>
            <person name="Neiman D."/>
            <person name="Pearson M."/>
            <person name="Priest M."/>
            <person name="Roberts A."/>
            <person name="Saif S."/>
            <person name="Shea T."/>
            <person name="Sisk P."/>
            <person name="Sykes S."/>
            <person name="Wortman J."/>
            <person name="Nusbaum C."/>
            <person name="Birren B."/>
        </authorList>
    </citation>
    <scope>NUCLEOTIDE SEQUENCE [LARGE SCALE GENOMIC DNA]</scope>
    <source>
        <strain evidence="3 5">ATCC 49464</strain>
    </source>
</reference>
<protein>
    <recommendedName>
        <fullName evidence="2">PLD phosphodiesterase domain-containing protein</fullName>
    </recommendedName>
</protein>
<dbReference type="GO" id="GO:0032049">
    <property type="term" value="P:cardiolipin biosynthetic process"/>
    <property type="evidence" value="ECO:0007669"/>
    <property type="project" value="UniProtKB-ARBA"/>
</dbReference>
<name>R2S103_9ENTE</name>
<feature type="domain" description="PLD phosphodiesterase" evidence="2">
    <location>
        <begin position="377"/>
        <end position="404"/>
    </location>
</feature>
<dbReference type="EMBL" id="ASWF01000002">
    <property type="protein sequence ID" value="EOT78314.1"/>
    <property type="molecule type" value="Genomic_DNA"/>
</dbReference>
<evidence type="ECO:0000313" key="5">
    <source>
        <dbReference type="Proteomes" id="UP000013877"/>
    </source>
</evidence>